<dbReference type="AlphaFoldDB" id="A0A1I7HUE6"/>
<dbReference type="STRING" id="388950.GCA_001611675_01858"/>
<keyword evidence="2" id="KW-1185">Reference proteome</keyword>
<dbReference type="EMBL" id="FPCA01000002">
    <property type="protein sequence ID" value="SFU64362.1"/>
    <property type="molecule type" value="Genomic_DNA"/>
</dbReference>
<evidence type="ECO:0000313" key="2">
    <source>
        <dbReference type="Proteomes" id="UP000182491"/>
    </source>
</evidence>
<evidence type="ECO:0000313" key="1">
    <source>
        <dbReference type="EMBL" id="SFU64362.1"/>
    </source>
</evidence>
<organism evidence="1 2">
    <name type="scientific">Pontibacter akesuensis</name>
    <dbReference type="NCBI Taxonomy" id="388950"/>
    <lineage>
        <taxon>Bacteria</taxon>
        <taxon>Pseudomonadati</taxon>
        <taxon>Bacteroidota</taxon>
        <taxon>Cytophagia</taxon>
        <taxon>Cytophagales</taxon>
        <taxon>Hymenobacteraceae</taxon>
        <taxon>Pontibacter</taxon>
    </lineage>
</organism>
<dbReference type="OrthoDB" id="1444051at2"/>
<name>A0A1I7HUE6_9BACT</name>
<sequence>MRVELEEIQLVEHFLYGKLSEAAELDMEVRMLWDREWKEQVAHQQLSYKALQEAGRKQLRQELEQIHQRLFG</sequence>
<gene>
    <name evidence="1" type="ORF">SAMN04487941_1685</name>
</gene>
<accession>A0A1I7HUE6</accession>
<protein>
    <submittedName>
        <fullName evidence="1">Uncharacterized protein</fullName>
    </submittedName>
</protein>
<proteinExistence type="predicted"/>
<reference evidence="2" key="1">
    <citation type="submission" date="2016-10" db="EMBL/GenBank/DDBJ databases">
        <authorList>
            <person name="Varghese N."/>
        </authorList>
    </citation>
    <scope>NUCLEOTIDE SEQUENCE [LARGE SCALE GENOMIC DNA]</scope>
    <source>
        <strain evidence="2">DSM 18820</strain>
    </source>
</reference>
<dbReference type="Proteomes" id="UP000182491">
    <property type="component" value="Unassembled WGS sequence"/>
</dbReference>
<dbReference type="RefSeq" id="WP_068837881.1">
    <property type="nucleotide sequence ID" value="NZ_BMXC01000002.1"/>
</dbReference>